<sequence length="527" mass="60254">MITDGGGIRGLSELIILDEIMNRLKYALKSPVDLLPADYEITKYLPQSDFGLIIVTGRHPVANDLGCSITIGDLLEEEAMNLLFHRTKKERTHANVEDARKICCHLSCLALAVDQAGAYIKSTGIGLSLFIEHFDKQQENIMAWSLPLKNYKRLDPAAPDQEITLTVSTTWELSYNRISGSKEIVEAKRHFLLISAYFGDNCVDEYVFRQFFETNSERLSWINMFQDQETHKWDSSAFLAVVTELRDLSLFRSNSVLSQGAVYSFHPMTRKWALYRQSQTERQDLALEAMDILINSNFDMPADENLVYPLTDTKQHSLPHIESCFLSCEEFVSESQAIGTSRTRKIGYTLAAFFLRHGHLGRSELIFKRIILCPMKDAPTIWIYSLCGLSVVLKESLRFQEAIELLTEALDSLPGPPMVMWCECRFLPYLALVYYKMARSDLGEQRKLYEACTILKKALAIIKRESGKKRPIVRNESPSVYSDIPGSMDLAQNLLDEALDLSNKWEMIRRTSHRNTKLGRFCQEKRP</sequence>
<name>A0A4Z1EBZ0_9HELO</name>
<dbReference type="EMBL" id="PQXH01000443">
    <property type="protein sequence ID" value="TGO06851.1"/>
    <property type="molecule type" value="Genomic_DNA"/>
</dbReference>
<evidence type="ECO:0008006" key="3">
    <source>
        <dbReference type="Google" id="ProtNLM"/>
    </source>
</evidence>
<dbReference type="Proteomes" id="UP000297777">
    <property type="component" value="Unassembled WGS sequence"/>
</dbReference>
<evidence type="ECO:0000313" key="2">
    <source>
        <dbReference type="Proteomes" id="UP000297777"/>
    </source>
</evidence>
<evidence type="ECO:0000313" key="1">
    <source>
        <dbReference type="EMBL" id="TGO06851.1"/>
    </source>
</evidence>
<proteinExistence type="predicted"/>
<gene>
    <name evidence="1" type="ORF">BTUL_0448g00020</name>
</gene>
<keyword evidence="2" id="KW-1185">Reference proteome</keyword>
<organism evidence="1 2">
    <name type="scientific">Botrytis tulipae</name>
    <dbReference type="NCBI Taxonomy" id="87230"/>
    <lineage>
        <taxon>Eukaryota</taxon>
        <taxon>Fungi</taxon>
        <taxon>Dikarya</taxon>
        <taxon>Ascomycota</taxon>
        <taxon>Pezizomycotina</taxon>
        <taxon>Leotiomycetes</taxon>
        <taxon>Helotiales</taxon>
        <taxon>Sclerotiniaceae</taxon>
        <taxon>Botrytis</taxon>
    </lineage>
</organism>
<protein>
    <recommendedName>
        <fullName evidence="3">MalT-like TPR region domain-containing protein</fullName>
    </recommendedName>
</protein>
<reference evidence="1 2" key="1">
    <citation type="submission" date="2017-12" db="EMBL/GenBank/DDBJ databases">
        <title>Comparative genomics of Botrytis spp.</title>
        <authorList>
            <person name="Valero-Jimenez C.A."/>
            <person name="Tapia P."/>
            <person name="Veloso J."/>
            <person name="Silva-Moreno E."/>
            <person name="Staats M."/>
            <person name="Valdes J.H."/>
            <person name="Van Kan J.A.L."/>
        </authorList>
    </citation>
    <scope>NUCLEOTIDE SEQUENCE [LARGE SCALE GENOMIC DNA]</scope>
    <source>
        <strain evidence="1 2">Bt9001</strain>
    </source>
</reference>
<comment type="caution">
    <text evidence="1">The sequence shown here is derived from an EMBL/GenBank/DDBJ whole genome shotgun (WGS) entry which is preliminary data.</text>
</comment>
<dbReference type="AlphaFoldDB" id="A0A4Z1EBZ0"/>
<accession>A0A4Z1EBZ0</accession>
<dbReference type="OrthoDB" id="3551146at2759"/>